<evidence type="ECO:0000313" key="14">
    <source>
        <dbReference type="EMBL" id="BAI81636.1"/>
    </source>
</evidence>
<keyword evidence="6 14" id="KW-0413">Isomerase</keyword>
<feature type="domain" description="Topo IA-type catalytic" evidence="13">
    <location>
        <begin position="136"/>
        <end position="571"/>
    </location>
</feature>
<evidence type="ECO:0000259" key="12">
    <source>
        <dbReference type="PROSITE" id="PS50880"/>
    </source>
</evidence>
<evidence type="ECO:0000313" key="15">
    <source>
        <dbReference type="Proteomes" id="UP000001520"/>
    </source>
</evidence>
<dbReference type="SMART" id="SM00493">
    <property type="entry name" value="TOPRIM"/>
    <property type="match status" value="1"/>
</dbReference>
<dbReference type="Proteomes" id="UP000001520">
    <property type="component" value="Plasmid megaplasmid pDF308"/>
</dbReference>
<dbReference type="OrthoDB" id="9804262at2"/>
<evidence type="ECO:0000256" key="6">
    <source>
        <dbReference type="ARBA" id="ARBA00023235"/>
    </source>
</evidence>
<dbReference type="Pfam" id="PF01131">
    <property type="entry name" value="Topoisom_bac"/>
    <property type="match status" value="1"/>
</dbReference>
<evidence type="ECO:0000256" key="9">
    <source>
        <dbReference type="ARBA" id="ARBA00032235"/>
    </source>
</evidence>
<dbReference type="EC" id="5.6.2.1" evidence="3"/>
<dbReference type="SMART" id="SM00436">
    <property type="entry name" value="TOP1Bc"/>
    <property type="match status" value="1"/>
</dbReference>
<evidence type="ECO:0000256" key="1">
    <source>
        <dbReference type="ARBA" id="ARBA00000213"/>
    </source>
</evidence>
<dbReference type="PROSITE" id="PS52039">
    <property type="entry name" value="TOPO_IA_2"/>
    <property type="match status" value="1"/>
</dbReference>
<protein>
    <recommendedName>
        <fullName evidence="3">DNA topoisomerase</fullName>
        <ecNumber evidence="3">5.6.2.1</ecNumber>
    </recommendedName>
    <alternativeName>
        <fullName evidence="10">Omega-protein</fullName>
    </alternativeName>
    <alternativeName>
        <fullName evidence="9">Relaxing enzyme</fullName>
    </alternativeName>
    <alternativeName>
        <fullName evidence="7">Swivelase</fullName>
    </alternativeName>
    <alternativeName>
        <fullName evidence="8">Untwisting enzyme</fullName>
    </alternativeName>
</protein>
<dbReference type="PRINTS" id="PR00417">
    <property type="entry name" value="PRTPISMRASEI"/>
</dbReference>
<dbReference type="InterPro" id="IPR013824">
    <property type="entry name" value="Topo_IA_cen_sub1"/>
</dbReference>
<sequence length="705" mass="82221">MSYYLVIIESPNKKQAVTKYLKKSFPDKNFIVESTIGHFRDLPKKELGVDLKTFIPKYELDKSKKPIINKIIEKAKSATEIYIATDPDREGEAIGWHIDTVLKQNKIDSSKIYRIRYNEITPKALSDAIKNKTSLDLNLIKAQETRRILDRLVGWYLSALLMQEFGKDLGLNLSAGRVQTPAVYLVYERDKKIENFKPEPYFKTTLNLIKDNIEFKATKKYKINDFDTPEKDYQKYNKLKKIKVIDVKKKNKKEPAPLPYITRTVLSDITKNYKINSKVAMNILQKLFEKGLITYHRTDSARVSDDGIKLAKSICNKLNITHLFQGNPGKKGDQDGHECIRPTKILLPNDLEKNSDLTDLDKKVYKLIFNRFIESQLIPAEVFVTTIVFEDDFKTSGKVIIKEGYLEFRKRFAAANTSNNVNKSNNKDENKDDTEQENLPDIKKGDIIDITKINKEKLMTKPPAHYTQPTLLKKLEQEKIGRPSTYASILNKIIDIRKYIIEKKEKNSDYLFITDKGIKMVEFFMTKKDYNWIINVNFTKEMEGFLDKIAKGNVNESERKNYLRKFLDILKNINLNFREDVESTNKMLNLAKDISQTLNINLPDNINKFNVCNNFIKKHYDEYIKAKKPTTKMIEVAQKFFEKDTEISEEEKEKILNSYVLCSKYIDNKIKAINSKNKSKNKYNKKSKKNMAHLSKKQSKKYNYK</sequence>
<evidence type="ECO:0000256" key="5">
    <source>
        <dbReference type="ARBA" id="ARBA00023125"/>
    </source>
</evidence>
<dbReference type="InterPro" id="IPR013826">
    <property type="entry name" value="Topo_IA_cen_sub3"/>
</dbReference>
<evidence type="ECO:0000256" key="10">
    <source>
        <dbReference type="ARBA" id="ARBA00032877"/>
    </source>
</evidence>
<dbReference type="Gene3D" id="1.10.460.10">
    <property type="entry name" value="Topoisomerase I, domain 2"/>
    <property type="match status" value="1"/>
</dbReference>
<keyword evidence="15" id="KW-1185">Reference proteome</keyword>
<dbReference type="KEGG" id="ddf:DEFDS_P008"/>
<geneLocation type="plasmid" evidence="14 15">
    <name>megaplasmid pDF308</name>
</geneLocation>
<dbReference type="InterPro" id="IPR003602">
    <property type="entry name" value="Topo_IA_DNA-bd_dom"/>
</dbReference>
<dbReference type="Gene3D" id="3.40.50.140">
    <property type="match status" value="1"/>
</dbReference>
<evidence type="ECO:0000259" key="13">
    <source>
        <dbReference type="PROSITE" id="PS52039"/>
    </source>
</evidence>
<evidence type="ECO:0000256" key="2">
    <source>
        <dbReference type="ARBA" id="ARBA00009446"/>
    </source>
</evidence>
<organism evidence="14 15">
    <name type="scientific">Deferribacter desulfuricans (strain DSM 14783 / JCM 11476 / NBRC 101012 / SSM1)</name>
    <dbReference type="NCBI Taxonomy" id="639282"/>
    <lineage>
        <taxon>Bacteria</taxon>
        <taxon>Pseudomonadati</taxon>
        <taxon>Deferribacterota</taxon>
        <taxon>Deferribacteres</taxon>
        <taxon>Deferribacterales</taxon>
        <taxon>Deferribacteraceae</taxon>
        <taxon>Deferribacter</taxon>
    </lineage>
</organism>
<feature type="region of interest" description="Disordered" evidence="11">
    <location>
        <begin position="418"/>
        <end position="438"/>
    </location>
</feature>
<gene>
    <name evidence="14" type="ordered locus">DEFDS_P008</name>
</gene>
<keyword evidence="4" id="KW-0799">Topoisomerase</keyword>
<dbReference type="Gene3D" id="1.10.290.10">
    <property type="entry name" value="Topoisomerase I, domain 4"/>
    <property type="match status" value="1"/>
</dbReference>
<dbReference type="InterPro" id="IPR013497">
    <property type="entry name" value="Topo_IA_cen"/>
</dbReference>
<feature type="region of interest" description="Disordered" evidence="11">
    <location>
        <begin position="676"/>
        <end position="705"/>
    </location>
</feature>
<dbReference type="PANTHER" id="PTHR42785:SF1">
    <property type="entry name" value="DNA TOPOISOMERASE"/>
    <property type="match status" value="1"/>
</dbReference>
<dbReference type="CDD" id="cd00186">
    <property type="entry name" value="TOP1Ac"/>
    <property type="match status" value="1"/>
</dbReference>
<dbReference type="PANTHER" id="PTHR42785">
    <property type="entry name" value="DNA TOPOISOMERASE, TYPE IA, CORE"/>
    <property type="match status" value="1"/>
</dbReference>
<dbReference type="eggNOG" id="COG0550">
    <property type="taxonomic scope" value="Bacteria"/>
</dbReference>
<dbReference type="InterPro" id="IPR000380">
    <property type="entry name" value="Topo_IA"/>
</dbReference>
<dbReference type="RefSeq" id="WP_013008881.1">
    <property type="nucleotide sequence ID" value="NC_013940.1"/>
</dbReference>
<dbReference type="EMBL" id="AP011530">
    <property type="protein sequence ID" value="BAI81636.1"/>
    <property type="molecule type" value="Genomic_DNA"/>
</dbReference>
<dbReference type="SUPFAM" id="SSF56712">
    <property type="entry name" value="Prokaryotic type I DNA topoisomerase"/>
    <property type="match status" value="1"/>
</dbReference>
<evidence type="ECO:0000256" key="4">
    <source>
        <dbReference type="ARBA" id="ARBA00023029"/>
    </source>
</evidence>
<feature type="compositionally biased region" description="Basic residues" evidence="11">
    <location>
        <begin position="677"/>
        <end position="705"/>
    </location>
</feature>
<dbReference type="InterPro" id="IPR023405">
    <property type="entry name" value="Topo_IA_core_domain"/>
</dbReference>
<accession>D3PEJ4</accession>
<dbReference type="InterPro" id="IPR003601">
    <property type="entry name" value="Topo_IA_2"/>
</dbReference>
<dbReference type="PROSITE" id="PS50880">
    <property type="entry name" value="TOPRIM"/>
    <property type="match status" value="1"/>
</dbReference>
<evidence type="ECO:0000256" key="8">
    <source>
        <dbReference type="ARBA" id="ARBA00031985"/>
    </source>
</evidence>
<evidence type="ECO:0000256" key="3">
    <source>
        <dbReference type="ARBA" id="ARBA00012891"/>
    </source>
</evidence>
<name>D3PEJ4_DEFDS</name>
<dbReference type="Gene3D" id="2.70.20.10">
    <property type="entry name" value="Topoisomerase I, domain 3"/>
    <property type="match status" value="1"/>
</dbReference>
<dbReference type="SMART" id="SM00437">
    <property type="entry name" value="TOP1Ac"/>
    <property type="match status" value="1"/>
</dbReference>
<dbReference type="HOGENOM" id="CLU_002929_4_3_0"/>
<dbReference type="GO" id="GO:0003917">
    <property type="term" value="F:DNA topoisomerase type I (single strand cut, ATP-independent) activity"/>
    <property type="evidence" value="ECO:0007669"/>
    <property type="project" value="UniProtKB-EC"/>
</dbReference>
<keyword evidence="14" id="KW-0614">Plasmid</keyword>
<dbReference type="Pfam" id="PF01751">
    <property type="entry name" value="Toprim"/>
    <property type="match status" value="1"/>
</dbReference>
<keyword evidence="5" id="KW-0238">DNA-binding</keyword>
<proteinExistence type="inferred from homology"/>
<evidence type="ECO:0000256" key="7">
    <source>
        <dbReference type="ARBA" id="ARBA00030003"/>
    </source>
</evidence>
<reference evidence="14 15" key="1">
    <citation type="journal article" date="2010" name="DNA Res.">
        <title>Bacterial lifestyle in a deep-sea hydrothermal vent chimney revealed by the genome sequence of the thermophilic bacterium Deferribacter desulfuricans SSM1.</title>
        <authorList>
            <person name="Takaki Y."/>
            <person name="Shimamura S."/>
            <person name="Nakagawa S."/>
            <person name="Fukuhara Y."/>
            <person name="Horikawa H."/>
            <person name="Ankai A."/>
            <person name="Harada T."/>
            <person name="Hosoyama A."/>
            <person name="Oguchi A."/>
            <person name="Fukui S."/>
            <person name="Fujita N."/>
            <person name="Takami H."/>
            <person name="Takai K."/>
        </authorList>
    </citation>
    <scope>NUCLEOTIDE SEQUENCE [LARGE SCALE GENOMIC DNA]</scope>
    <source>
        <strain evidence="15">DSM 14783 / JCM 11476 / NBRC 101012 / SSM1</strain>
        <plasmid evidence="15">Plasmid megaplasmid pDF308</plasmid>
    </source>
</reference>
<dbReference type="InterPro" id="IPR006171">
    <property type="entry name" value="TOPRIM_dom"/>
</dbReference>
<comment type="catalytic activity">
    <reaction evidence="1">
        <text>ATP-independent breakage of single-stranded DNA, followed by passage and rejoining.</text>
        <dbReference type="EC" id="5.6.2.1"/>
    </reaction>
</comment>
<evidence type="ECO:0000256" key="11">
    <source>
        <dbReference type="SAM" id="MobiDB-lite"/>
    </source>
</evidence>
<dbReference type="GO" id="GO:0006265">
    <property type="term" value="P:DNA topological change"/>
    <property type="evidence" value="ECO:0007669"/>
    <property type="project" value="InterPro"/>
</dbReference>
<comment type="similarity">
    <text evidence="2">Belongs to the type IA topoisomerase family.</text>
</comment>
<dbReference type="AlphaFoldDB" id="D3PEJ4"/>
<dbReference type="GO" id="GO:0003677">
    <property type="term" value="F:DNA binding"/>
    <property type="evidence" value="ECO:0007669"/>
    <property type="project" value="UniProtKB-KW"/>
</dbReference>
<dbReference type="InterPro" id="IPR013825">
    <property type="entry name" value="Topo_IA_cen_sub2"/>
</dbReference>
<feature type="domain" description="Toprim" evidence="12">
    <location>
        <begin position="3"/>
        <end position="120"/>
    </location>
</feature>